<dbReference type="SUPFAM" id="SSF53474">
    <property type="entry name" value="alpha/beta-Hydrolases"/>
    <property type="match status" value="1"/>
</dbReference>
<evidence type="ECO:0000259" key="5">
    <source>
        <dbReference type="Pfam" id="PF05057"/>
    </source>
</evidence>
<dbReference type="Pfam" id="PF05057">
    <property type="entry name" value="DUF676"/>
    <property type="match status" value="1"/>
</dbReference>
<keyword evidence="2" id="KW-0443">Lipid metabolism</keyword>
<dbReference type="GO" id="GO:0047372">
    <property type="term" value="F:monoacylglycerol lipase activity"/>
    <property type="evidence" value="ECO:0007669"/>
    <property type="project" value="TreeGrafter"/>
</dbReference>
<evidence type="ECO:0000256" key="1">
    <source>
        <dbReference type="ARBA" id="ARBA00007920"/>
    </source>
</evidence>
<evidence type="ECO:0000256" key="4">
    <source>
        <dbReference type="SAM" id="Phobius"/>
    </source>
</evidence>
<dbReference type="PANTHER" id="PTHR12482">
    <property type="entry name" value="LIPASE ROG1-RELATED-RELATED"/>
    <property type="match status" value="1"/>
</dbReference>
<keyword evidence="4" id="KW-0472">Membrane</keyword>
<dbReference type="InterPro" id="IPR044294">
    <property type="entry name" value="Lipase-like"/>
</dbReference>
<feature type="domain" description="DUF676" evidence="5">
    <location>
        <begin position="15"/>
        <end position="214"/>
    </location>
</feature>
<organism evidence="6 7">
    <name type="scientific">Sphaerosporella brunnea</name>
    <dbReference type="NCBI Taxonomy" id="1250544"/>
    <lineage>
        <taxon>Eukaryota</taxon>
        <taxon>Fungi</taxon>
        <taxon>Dikarya</taxon>
        <taxon>Ascomycota</taxon>
        <taxon>Pezizomycotina</taxon>
        <taxon>Pezizomycetes</taxon>
        <taxon>Pezizales</taxon>
        <taxon>Pyronemataceae</taxon>
        <taxon>Sphaerosporella</taxon>
    </lineage>
</organism>
<reference evidence="6 7" key="1">
    <citation type="submission" date="2019-09" db="EMBL/GenBank/DDBJ databases">
        <title>Draft genome of the ectomycorrhizal ascomycete Sphaerosporella brunnea.</title>
        <authorList>
            <consortium name="DOE Joint Genome Institute"/>
            <person name="Benucci G.M."/>
            <person name="Marozzi G."/>
            <person name="Antonielli L."/>
            <person name="Sanchez S."/>
            <person name="Marco P."/>
            <person name="Wang X."/>
            <person name="Falini L.B."/>
            <person name="Barry K."/>
            <person name="Haridas S."/>
            <person name="Lipzen A."/>
            <person name="Labutti K."/>
            <person name="Grigoriev I.V."/>
            <person name="Murat C."/>
            <person name="Martin F."/>
            <person name="Albertini E."/>
            <person name="Donnini D."/>
            <person name="Bonito G."/>
        </authorList>
    </citation>
    <scope>NUCLEOTIDE SEQUENCE [LARGE SCALE GENOMIC DNA]</scope>
    <source>
        <strain evidence="6 7">Sb_GMNB300</strain>
    </source>
</reference>
<dbReference type="PANTHER" id="PTHR12482:SF65">
    <property type="entry name" value="ESTERASE, PUTATIVE (AFU_ORTHOLOGUE AFUA_3G12320)-RELATED"/>
    <property type="match status" value="1"/>
</dbReference>
<dbReference type="GO" id="GO:0016042">
    <property type="term" value="P:lipid catabolic process"/>
    <property type="evidence" value="ECO:0007669"/>
    <property type="project" value="UniProtKB-KW"/>
</dbReference>
<keyword evidence="7" id="KW-1185">Reference proteome</keyword>
<keyword evidence="4" id="KW-0812">Transmembrane</keyword>
<dbReference type="InterPro" id="IPR007751">
    <property type="entry name" value="DUF676_lipase-like"/>
</dbReference>
<comment type="similarity">
    <text evidence="1">Belongs to the putative lipase ROG1 family.</text>
</comment>
<dbReference type="Proteomes" id="UP000326924">
    <property type="component" value="Unassembled WGS sequence"/>
</dbReference>
<feature type="region of interest" description="Disordered" evidence="3">
    <location>
        <begin position="345"/>
        <end position="365"/>
    </location>
</feature>
<dbReference type="AlphaFoldDB" id="A0A5J5EU59"/>
<dbReference type="GO" id="GO:0005811">
    <property type="term" value="C:lipid droplet"/>
    <property type="evidence" value="ECO:0007669"/>
    <property type="project" value="TreeGrafter"/>
</dbReference>
<proteinExistence type="inferred from homology"/>
<evidence type="ECO:0000256" key="3">
    <source>
        <dbReference type="SAM" id="MobiDB-lite"/>
    </source>
</evidence>
<name>A0A5J5EU59_9PEZI</name>
<protein>
    <submittedName>
        <fullName evidence="6">Putative serine esterase-domain-containing protein</fullName>
    </submittedName>
</protein>
<dbReference type="EMBL" id="VXIS01000130">
    <property type="protein sequence ID" value="KAA8902612.1"/>
    <property type="molecule type" value="Genomic_DNA"/>
</dbReference>
<keyword evidence="4" id="KW-1133">Transmembrane helix</keyword>
<dbReference type="Gene3D" id="3.40.50.1820">
    <property type="entry name" value="alpha/beta hydrolase"/>
    <property type="match status" value="1"/>
</dbReference>
<accession>A0A5J5EU59</accession>
<dbReference type="GO" id="GO:0004622">
    <property type="term" value="F:phosphatidylcholine lysophospholipase activity"/>
    <property type="evidence" value="ECO:0007669"/>
    <property type="project" value="TreeGrafter"/>
</dbReference>
<comment type="caution">
    <text evidence="6">The sequence shown here is derived from an EMBL/GenBank/DDBJ whole genome shotgun (WGS) entry which is preliminary data.</text>
</comment>
<keyword evidence="2" id="KW-0442">Lipid degradation</keyword>
<evidence type="ECO:0000313" key="7">
    <source>
        <dbReference type="Proteomes" id="UP000326924"/>
    </source>
</evidence>
<evidence type="ECO:0000313" key="6">
    <source>
        <dbReference type="EMBL" id="KAA8902612.1"/>
    </source>
</evidence>
<feature type="transmembrane region" description="Helical" evidence="4">
    <location>
        <begin position="278"/>
        <end position="298"/>
    </location>
</feature>
<dbReference type="InParanoid" id="A0A5J5EU59"/>
<evidence type="ECO:0000256" key="2">
    <source>
        <dbReference type="ARBA" id="ARBA00022963"/>
    </source>
</evidence>
<sequence length="466" mass="52333">MDSNKATAPSAAPGKGDHLCVLVHGFWGNPSHLEYLHDSLRAQHDQSVLQLLVCERNSGRNTYDGIETGGERVAKEIEDTIEHFARNGVTITKISIVGYSLGGLISRYAIGLLYSKGYFQKIKPVNFTTFATPHLGVRTPLLGWHNHIWNVLGARTLSVSGRQLFMIDKFRGTSRPLLSVLADKDSVFYKGLAMFQNKILYANIVNDKSCCWYTSAISRTDPFADLSEVSVNFLSGYEPIVVDPQNPVQPAPPKDDIRLPMSHRIGQGGKRVAKFPVALVYAVIVPIGILCFLLNSLLQTALSFRRIRIHSNQEEWHDYTSLPLLAEEIQEVADSVFEEIHHELEPDHLPPGSEEQSAGDLGNEGRLTDSMMGIDNKVVEPAVTAVAEEKPEKEGKRQMESPTLALHPLQFRMIHNLDSLEFRKFPVWIHGDRHTHAAIIVRKPNEKRWKEGRVVVKHWVNECFDV</sequence>
<dbReference type="InterPro" id="IPR029058">
    <property type="entry name" value="AB_hydrolase_fold"/>
</dbReference>
<dbReference type="OrthoDB" id="273452at2759"/>
<gene>
    <name evidence="6" type="ORF">FN846DRAFT_85678</name>
</gene>